<reference evidence="3 4" key="1">
    <citation type="submission" date="2022-03" db="EMBL/GenBank/DDBJ databases">
        <title>Chryseobacterium sp. isolated from particulate matters in swine house.</title>
        <authorList>
            <person name="Won M."/>
            <person name="Kim S.-J."/>
            <person name="Kwon S.-W."/>
        </authorList>
    </citation>
    <scope>NUCLEOTIDE SEQUENCE [LARGE SCALE GENOMIC DNA]</scope>
    <source>
        <strain evidence="3 4">SC2-2</strain>
    </source>
</reference>
<organism evidence="3 4">
    <name type="scientific">Chryseobacterium suipulveris</name>
    <dbReference type="NCBI Taxonomy" id="2929800"/>
    <lineage>
        <taxon>Bacteria</taxon>
        <taxon>Pseudomonadati</taxon>
        <taxon>Bacteroidota</taxon>
        <taxon>Flavobacteriia</taxon>
        <taxon>Flavobacteriales</taxon>
        <taxon>Weeksellaceae</taxon>
        <taxon>Chryseobacterium group</taxon>
        <taxon>Chryseobacterium</taxon>
    </lineage>
</organism>
<dbReference type="Proteomes" id="UP000831460">
    <property type="component" value="Chromosome"/>
</dbReference>
<dbReference type="InterPro" id="IPR056822">
    <property type="entry name" value="TEN_NHL"/>
</dbReference>
<protein>
    <recommendedName>
        <fullName evidence="2">Teneurin NHL domain-containing protein</fullName>
    </recommendedName>
</protein>
<evidence type="ECO:0000256" key="1">
    <source>
        <dbReference type="SAM" id="SignalP"/>
    </source>
</evidence>
<dbReference type="Pfam" id="PF25021">
    <property type="entry name" value="TEN_NHL"/>
    <property type="match status" value="1"/>
</dbReference>
<evidence type="ECO:0000313" key="4">
    <source>
        <dbReference type="Proteomes" id="UP000831460"/>
    </source>
</evidence>
<feature type="chain" id="PRO_5046171621" description="Teneurin NHL domain-containing protein" evidence="1">
    <location>
        <begin position="21"/>
        <end position="335"/>
    </location>
</feature>
<evidence type="ECO:0000313" key="3">
    <source>
        <dbReference type="EMBL" id="UOE40298.1"/>
    </source>
</evidence>
<gene>
    <name evidence="3" type="ORF">MTP09_10290</name>
</gene>
<dbReference type="RefSeq" id="WP_243548321.1">
    <property type="nucleotide sequence ID" value="NZ_CP094532.1"/>
</dbReference>
<keyword evidence="4" id="KW-1185">Reference proteome</keyword>
<evidence type="ECO:0000259" key="2">
    <source>
        <dbReference type="Pfam" id="PF25021"/>
    </source>
</evidence>
<feature type="signal peptide" evidence="1">
    <location>
        <begin position="1"/>
        <end position="20"/>
    </location>
</feature>
<sequence length="335" mass="35342">MRIIFTIILIILLSSLKTHAQIVSTYAGTGGIGNQDGPRLTATFLAINYITVDNQGNVYVSDYQGHKIRKISTDGMVSTLAGTGVQGDINGSGSSARLRFPTGIDVDSEGNVYFADSGNFKIKKITPSGFVTTVSGSGVMGDLDGAPNLAKFNLLYDLKVDHNGNIFVADYEANKVKKIIPDGTVSTYAGTGVLGETNGPALSAMLNNPRGIAVDNLGNVFFSELRKIRKISADGIVSDFAGSGNFSNTPIDGSGDMATFNNPRTLDIDSQGNIYAGEQGHTRIRKITPQRFVSTYAGTGAVGNADGPANMATFRNPNGVTVFQDTTLYIADEGN</sequence>
<feature type="domain" description="Teneurin NHL" evidence="2">
    <location>
        <begin position="199"/>
        <end position="257"/>
    </location>
</feature>
<dbReference type="Gene3D" id="2.120.10.30">
    <property type="entry name" value="TolB, C-terminal domain"/>
    <property type="match status" value="3"/>
</dbReference>
<dbReference type="PANTHER" id="PTHR13833:SF71">
    <property type="entry name" value="NHL DOMAIN-CONTAINING PROTEIN"/>
    <property type="match status" value="1"/>
</dbReference>
<name>A0ABY4BM74_9FLAO</name>
<dbReference type="PANTHER" id="PTHR13833">
    <property type="match status" value="1"/>
</dbReference>
<keyword evidence="1" id="KW-0732">Signal</keyword>
<dbReference type="SUPFAM" id="SSF101898">
    <property type="entry name" value="NHL repeat"/>
    <property type="match status" value="1"/>
</dbReference>
<proteinExistence type="predicted"/>
<dbReference type="EMBL" id="CP094532">
    <property type="protein sequence ID" value="UOE40298.1"/>
    <property type="molecule type" value="Genomic_DNA"/>
</dbReference>
<accession>A0ABY4BM74</accession>
<dbReference type="InterPro" id="IPR011042">
    <property type="entry name" value="6-blade_b-propeller_TolB-like"/>
</dbReference>